<evidence type="ECO:0000256" key="2">
    <source>
        <dbReference type="ARBA" id="ARBA00023015"/>
    </source>
</evidence>
<dbReference type="PANTHER" id="PTHR30346:SF17">
    <property type="entry name" value="LYSR FAMILY TRANSCRIPTIONAL REGULATOR"/>
    <property type="match status" value="1"/>
</dbReference>
<dbReference type="Proteomes" id="UP000285324">
    <property type="component" value="Unassembled WGS sequence"/>
</dbReference>
<keyword evidence="4" id="KW-0804">Transcription</keyword>
<dbReference type="PRINTS" id="PR00039">
    <property type="entry name" value="HTHLYSR"/>
</dbReference>
<evidence type="ECO:0000256" key="4">
    <source>
        <dbReference type="ARBA" id="ARBA00023163"/>
    </source>
</evidence>
<keyword evidence="3" id="KW-0238">DNA-binding</keyword>
<dbReference type="GO" id="GO:0032993">
    <property type="term" value="C:protein-DNA complex"/>
    <property type="evidence" value="ECO:0007669"/>
    <property type="project" value="TreeGrafter"/>
</dbReference>
<dbReference type="OrthoDB" id="5292387at2"/>
<dbReference type="GO" id="GO:0003700">
    <property type="term" value="F:DNA-binding transcription factor activity"/>
    <property type="evidence" value="ECO:0007669"/>
    <property type="project" value="InterPro"/>
</dbReference>
<dbReference type="Pfam" id="PF03466">
    <property type="entry name" value="LysR_substrate"/>
    <property type="match status" value="1"/>
</dbReference>
<dbReference type="SUPFAM" id="SSF46785">
    <property type="entry name" value="Winged helix' DNA-binding domain"/>
    <property type="match status" value="1"/>
</dbReference>
<dbReference type="GO" id="GO:0003677">
    <property type="term" value="F:DNA binding"/>
    <property type="evidence" value="ECO:0007669"/>
    <property type="project" value="UniProtKB-KW"/>
</dbReference>
<sequence length="304" mass="32226">MPRRHGMELRQLRYFAAVCAAGSVAGAAKALHIAQPALSRQMMALEEEFGAQLLVRLPRGVALTRAGEALLAQAKLMLAGSETLRAQVALAAHGKAGSLKIGIMPGYSWLPGLGQAIAALSRASPDTDVQLESGLSAWQLDAIKRHELDAGVVAWRSPLDGEVEGMKIYEDRMLLAMPAAVARSVGKIRTLKDLAGQRFILFPRAGSPSHYDALVRILKAAGIPVTRPAAVATDLPTILGLVSAGLGCAVIPASFRQHGPAGVVFKEVGGIDLTFDLELVWRADQRDPLLASFVRLFPPPGKPS</sequence>
<dbReference type="SUPFAM" id="SSF53850">
    <property type="entry name" value="Periplasmic binding protein-like II"/>
    <property type="match status" value="1"/>
</dbReference>
<dbReference type="FunFam" id="1.10.10.10:FF:000001">
    <property type="entry name" value="LysR family transcriptional regulator"/>
    <property type="match status" value="1"/>
</dbReference>
<protein>
    <submittedName>
        <fullName evidence="6">LysR family transcriptional regulator</fullName>
    </submittedName>
</protein>
<evidence type="ECO:0000313" key="7">
    <source>
        <dbReference type="Proteomes" id="UP000285324"/>
    </source>
</evidence>
<keyword evidence="2" id="KW-0805">Transcription regulation</keyword>
<dbReference type="InterPro" id="IPR036388">
    <property type="entry name" value="WH-like_DNA-bd_sf"/>
</dbReference>
<comment type="similarity">
    <text evidence="1">Belongs to the LysR transcriptional regulatory family.</text>
</comment>
<evidence type="ECO:0000259" key="5">
    <source>
        <dbReference type="PROSITE" id="PS50931"/>
    </source>
</evidence>
<evidence type="ECO:0000313" key="6">
    <source>
        <dbReference type="EMBL" id="RPJ91606.1"/>
    </source>
</evidence>
<gene>
    <name evidence="6" type="ORF">DY367_11530</name>
</gene>
<dbReference type="Pfam" id="PF00126">
    <property type="entry name" value="HTH_1"/>
    <property type="match status" value="1"/>
</dbReference>
<dbReference type="PROSITE" id="PS50931">
    <property type="entry name" value="HTH_LYSR"/>
    <property type="match status" value="1"/>
</dbReference>
<dbReference type="InterPro" id="IPR000847">
    <property type="entry name" value="LysR_HTH_N"/>
</dbReference>
<organism evidence="6 7">
    <name type="scientific">Alcaligenes xylosoxydans xylosoxydans</name>
    <name type="common">Achromobacter xylosoxidans</name>
    <dbReference type="NCBI Taxonomy" id="85698"/>
    <lineage>
        <taxon>Bacteria</taxon>
        <taxon>Pseudomonadati</taxon>
        <taxon>Pseudomonadota</taxon>
        <taxon>Betaproteobacteria</taxon>
        <taxon>Burkholderiales</taxon>
        <taxon>Alcaligenaceae</taxon>
        <taxon>Achromobacter</taxon>
    </lineage>
</organism>
<dbReference type="PANTHER" id="PTHR30346">
    <property type="entry name" value="TRANSCRIPTIONAL DUAL REGULATOR HCAR-RELATED"/>
    <property type="match status" value="1"/>
</dbReference>
<feature type="domain" description="HTH lysR-type" evidence="5">
    <location>
        <begin position="7"/>
        <end position="64"/>
    </location>
</feature>
<evidence type="ECO:0000256" key="1">
    <source>
        <dbReference type="ARBA" id="ARBA00009437"/>
    </source>
</evidence>
<dbReference type="InterPro" id="IPR005119">
    <property type="entry name" value="LysR_subst-bd"/>
</dbReference>
<evidence type="ECO:0000256" key="3">
    <source>
        <dbReference type="ARBA" id="ARBA00023125"/>
    </source>
</evidence>
<proteinExistence type="inferred from homology"/>
<dbReference type="Gene3D" id="1.10.10.10">
    <property type="entry name" value="Winged helix-like DNA-binding domain superfamily/Winged helix DNA-binding domain"/>
    <property type="match status" value="1"/>
</dbReference>
<dbReference type="EMBL" id="QVXO01000014">
    <property type="protein sequence ID" value="RPJ91606.1"/>
    <property type="molecule type" value="Genomic_DNA"/>
</dbReference>
<dbReference type="AlphaFoldDB" id="A0A424WEB7"/>
<dbReference type="InterPro" id="IPR036390">
    <property type="entry name" value="WH_DNA-bd_sf"/>
</dbReference>
<dbReference type="Gene3D" id="3.40.190.10">
    <property type="entry name" value="Periplasmic binding protein-like II"/>
    <property type="match status" value="2"/>
</dbReference>
<comment type="caution">
    <text evidence="6">The sequence shown here is derived from an EMBL/GenBank/DDBJ whole genome shotgun (WGS) entry which is preliminary data.</text>
</comment>
<reference evidence="6 7" key="1">
    <citation type="submission" date="2018-08" db="EMBL/GenBank/DDBJ databases">
        <title>Achromobacter xylosoxidans Genome sequencing and assembly.</title>
        <authorList>
            <person name="Wang R."/>
            <person name="Rensing C."/>
            <person name="Li Y."/>
        </authorList>
    </citation>
    <scope>NUCLEOTIDE SEQUENCE [LARGE SCALE GENOMIC DNA]</scope>
    <source>
        <strain evidence="6 7">GD003A</strain>
    </source>
</reference>
<name>A0A424WEB7_ALCXX</name>
<dbReference type="CDD" id="cd08414">
    <property type="entry name" value="PBP2_LTTR_aromatics_like"/>
    <property type="match status" value="1"/>
</dbReference>
<accession>A0A424WEB7</accession>